<evidence type="ECO:0000256" key="3">
    <source>
        <dbReference type="ARBA" id="ARBA00023082"/>
    </source>
</evidence>
<keyword evidence="3" id="KW-0731">Sigma factor</keyword>
<dbReference type="InterPro" id="IPR013325">
    <property type="entry name" value="RNA_pol_sigma_r2"/>
</dbReference>
<dbReference type="InterPro" id="IPR014284">
    <property type="entry name" value="RNA_pol_sigma-70_dom"/>
</dbReference>
<protein>
    <submittedName>
        <fullName evidence="7">ECF RNA polymerase sigma factor SigR</fullName>
    </submittedName>
</protein>
<reference evidence="7 8" key="1">
    <citation type="submission" date="2019-10" db="EMBL/GenBank/DDBJ databases">
        <authorList>
            <person name="Wolf R A."/>
        </authorList>
    </citation>
    <scope>NUCLEOTIDE SEQUENCE [LARGE SCALE GENOMIC DNA]</scope>
    <source>
        <strain evidence="7">Collinsella_aerofaciens_AK_138A</strain>
    </source>
</reference>
<dbReference type="InterPro" id="IPR007627">
    <property type="entry name" value="RNA_pol_sigma70_r2"/>
</dbReference>
<dbReference type="Pfam" id="PF04542">
    <property type="entry name" value="Sigma70_r2"/>
    <property type="match status" value="1"/>
</dbReference>
<dbReference type="EMBL" id="CABWIH010000106">
    <property type="protein sequence ID" value="VWM04560.1"/>
    <property type="molecule type" value="Genomic_DNA"/>
</dbReference>
<evidence type="ECO:0000313" key="8">
    <source>
        <dbReference type="Proteomes" id="UP000330807"/>
    </source>
</evidence>
<gene>
    <name evidence="7" type="primary">sigR</name>
    <name evidence="7" type="ORF">LMKDKBCB_00549</name>
</gene>
<sequence length="214" mass="25337">MPIRNRFILVSFSCLNLKHSVWSKRIYGEGLIENHYRHREVIMEEQAFRQAVEDHRDVVFRIALTYLRDRADADDVAQDVFLKLLKSDGHFESWEHLRRWLIRVTINECKSLFRKPWRRVEDIENLTDSLSTAQDETKAVLSDVMRLPERFRVPIVLYYYLGFSTSEIAELLHVPASTVRTRLARGRSKLKFILEEGDREIQPNQAGLRVRPSR</sequence>
<dbReference type="InterPro" id="IPR039425">
    <property type="entry name" value="RNA_pol_sigma-70-like"/>
</dbReference>
<dbReference type="Gene3D" id="1.10.1740.10">
    <property type="match status" value="1"/>
</dbReference>
<dbReference type="AlphaFoldDB" id="A0A5K1JHF1"/>
<dbReference type="SUPFAM" id="SSF88659">
    <property type="entry name" value="Sigma3 and sigma4 domains of RNA polymerase sigma factors"/>
    <property type="match status" value="1"/>
</dbReference>
<dbReference type="InterPro" id="IPR013249">
    <property type="entry name" value="RNA_pol_sigma70_r4_t2"/>
</dbReference>
<feature type="domain" description="RNA polymerase sigma-70 region 2" evidence="5">
    <location>
        <begin position="52"/>
        <end position="118"/>
    </location>
</feature>
<evidence type="ECO:0000256" key="2">
    <source>
        <dbReference type="ARBA" id="ARBA00023015"/>
    </source>
</evidence>
<dbReference type="SUPFAM" id="SSF88946">
    <property type="entry name" value="Sigma2 domain of RNA polymerase sigma factors"/>
    <property type="match status" value="1"/>
</dbReference>
<dbReference type="NCBIfam" id="TIGR02937">
    <property type="entry name" value="sigma70-ECF"/>
    <property type="match status" value="1"/>
</dbReference>
<keyword evidence="4" id="KW-0804">Transcription</keyword>
<keyword evidence="2" id="KW-0805">Transcription regulation</keyword>
<evidence type="ECO:0000259" key="5">
    <source>
        <dbReference type="Pfam" id="PF04542"/>
    </source>
</evidence>
<dbReference type="Pfam" id="PF08281">
    <property type="entry name" value="Sigma70_r4_2"/>
    <property type="match status" value="1"/>
</dbReference>
<dbReference type="PANTHER" id="PTHR43133">
    <property type="entry name" value="RNA POLYMERASE ECF-TYPE SIGMA FACTO"/>
    <property type="match status" value="1"/>
</dbReference>
<dbReference type="InterPro" id="IPR013324">
    <property type="entry name" value="RNA_pol_sigma_r3/r4-like"/>
</dbReference>
<evidence type="ECO:0000313" key="7">
    <source>
        <dbReference type="EMBL" id="VWM04560.1"/>
    </source>
</evidence>
<dbReference type="GO" id="GO:0006352">
    <property type="term" value="P:DNA-templated transcription initiation"/>
    <property type="evidence" value="ECO:0007669"/>
    <property type="project" value="InterPro"/>
</dbReference>
<evidence type="ECO:0000259" key="6">
    <source>
        <dbReference type="Pfam" id="PF08281"/>
    </source>
</evidence>
<dbReference type="GO" id="GO:0003677">
    <property type="term" value="F:DNA binding"/>
    <property type="evidence" value="ECO:0007669"/>
    <property type="project" value="InterPro"/>
</dbReference>
<dbReference type="CDD" id="cd06171">
    <property type="entry name" value="Sigma70_r4"/>
    <property type="match status" value="1"/>
</dbReference>
<dbReference type="Proteomes" id="UP000330807">
    <property type="component" value="Unassembled WGS sequence"/>
</dbReference>
<name>A0A5K1JHF1_9ACTN</name>
<accession>A0A5K1JHF1</accession>
<evidence type="ECO:0000256" key="4">
    <source>
        <dbReference type="ARBA" id="ARBA00023163"/>
    </source>
</evidence>
<feature type="domain" description="RNA polymerase sigma factor 70 region 4 type 2" evidence="6">
    <location>
        <begin position="146"/>
        <end position="190"/>
    </location>
</feature>
<dbReference type="GO" id="GO:0016987">
    <property type="term" value="F:sigma factor activity"/>
    <property type="evidence" value="ECO:0007669"/>
    <property type="project" value="UniProtKB-KW"/>
</dbReference>
<organism evidence="7 8">
    <name type="scientific">Collinsella aerofaciens</name>
    <dbReference type="NCBI Taxonomy" id="74426"/>
    <lineage>
        <taxon>Bacteria</taxon>
        <taxon>Bacillati</taxon>
        <taxon>Actinomycetota</taxon>
        <taxon>Coriobacteriia</taxon>
        <taxon>Coriobacteriales</taxon>
        <taxon>Coriobacteriaceae</taxon>
        <taxon>Collinsella</taxon>
    </lineage>
</organism>
<comment type="similarity">
    <text evidence="1">Belongs to the sigma-70 factor family. ECF subfamily.</text>
</comment>
<proteinExistence type="inferred from homology"/>
<dbReference type="PANTHER" id="PTHR43133:SF51">
    <property type="entry name" value="RNA POLYMERASE SIGMA FACTOR"/>
    <property type="match status" value="1"/>
</dbReference>
<evidence type="ECO:0000256" key="1">
    <source>
        <dbReference type="ARBA" id="ARBA00010641"/>
    </source>
</evidence>
<dbReference type="InterPro" id="IPR036388">
    <property type="entry name" value="WH-like_DNA-bd_sf"/>
</dbReference>
<dbReference type="Gene3D" id="1.10.10.10">
    <property type="entry name" value="Winged helix-like DNA-binding domain superfamily/Winged helix DNA-binding domain"/>
    <property type="match status" value="1"/>
</dbReference>